<dbReference type="EMBL" id="JACBXQ010000004">
    <property type="protein sequence ID" value="MBG9986802.1"/>
    <property type="molecule type" value="Genomic_DNA"/>
</dbReference>
<evidence type="ECO:0000256" key="5">
    <source>
        <dbReference type="ARBA" id="ARBA00023049"/>
    </source>
</evidence>
<accession>A0ABS0LRY0</accession>
<dbReference type="RefSeq" id="WP_197115714.1">
    <property type="nucleotide sequence ID" value="NZ_JACBXQ010000004.1"/>
</dbReference>
<keyword evidence="5 6" id="KW-0482">Metalloprotease</keyword>
<reference evidence="8 9" key="1">
    <citation type="submission" date="2020-07" db="EMBL/GenBank/DDBJ databases">
        <title>Facklamia lactis sp. nov., isolated from raw milk.</title>
        <authorList>
            <person name="Doll E.V."/>
            <person name="Huptas C."/>
            <person name="Staib L."/>
            <person name="Wenning M."/>
            <person name="Scherer S."/>
        </authorList>
    </citation>
    <scope>NUCLEOTIDE SEQUENCE [LARGE SCALE GENOMIC DNA]</scope>
    <source>
        <strain evidence="8 9">DSM 111018</strain>
    </source>
</reference>
<evidence type="ECO:0000256" key="2">
    <source>
        <dbReference type="ARBA" id="ARBA00022723"/>
    </source>
</evidence>
<keyword evidence="3 6" id="KW-0378">Hydrolase</keyword>
<protein>
    <submittedName>
        <fullName evidence="8">M3 family oligoendopeptidase</fullName>
    </submittedName>
</protein>
<comment type="cofactor">
    <cofactor evidence="6">
        <name>Zn(2+)</name>
        <dbReference type="ChEBI" id="CHEBI:29105"/>
    </cofactor>
    <text evidence="6">Binds 1 zinc ion.</text>
</comment>
<dbReference type="Gene3D" id="1.10.1370.30">
    <property type="match status" value="1"/>
</dbReference>
<proteinExistence type="inferred from homology"/>
<keyword evidence="4 6" id="KW-0862">Zinc</keyword>
<evidence type="ECO:0000313" key="9">
    <source>
        <dbReference type="Proteomes" id="UP000721415"/>
    </source>
</evidence>
<feature type="domain" description="Peptidase M3A/M3B catalytic" evidence="7">
    <location>
        <begin position="165"/>
        <end position="546"/>
    </location>
</feature>
<dbReference type="SUPFAM" id="SSF55486">
    <property type="entry name" value="Metalloproteases ('zincins'), catalytic domain"/>
    <property type="match status" value="1"/>
</dbReference>
<organism evidence="8 9">
    <name type="scientific">Facklamia lactis</name>
    <dbReference type="NCBI Taxonomy" id="2749967"/>
    <lineage>
        <taxon>Bacteria</taxon>
        <taxon>Bacillati</taxon>
        <taxon>Bacillota</taxon>
        <taxon>Bacilli</taxon>
        <taxon>Lactobacillales</taxon>
        <taxon>Aerococcaceae</taxon>
        <taxon>Facklamia</taxon>
    </lineage>
</organism>
<evidence type="ECO:0000256" key="4">
    <source>
        <dbReference type="ARBA" id="ARBA00022833"/>
    </source>
</evidence>
<keyword evidence="9" id="KW-1185">Reference proteome</keyword>
<comment type="caution">
    <text evidence="8">The sequence shown here is derived from an EMBL/GenBank/DDBJ whole genome shotgun (WGS) entry which is preliminary data.</text>
</comment>
<dbReference type="CDD" id="cd09606">
    <property type="entry name" value="M3B_PepF"/>
    <property type="match status" value="1"/>
</dbReference>
<sequence length="567" mass="66746">MTFNEYEYQRPDMQEVQATFTAQVKRIREANDNEEALSAIKKVQELQREIETASTLTSIRHSVDTRDDFYEKETDFWDEQTPIIEEWVSEYYRAVLESPLREQIEQHLPHTFFLLAENQLKIFSSEIIPLLQQENRLVSEYGKLKASAEIEYQGKTYNLSSIAAFTQSADRKERQETSELITDWYQAHLEEFDRIYDQLVKTRDQIAKELGFKDFVEVGYARMARLDYDRSDVEVYRQEVQKNVVPLAQQLIQRQKERLAYKDLQYFDLALQFPNGNPKPEGSSEEIVRQAVKMYHELSPETGEFIDFMVDNGLLDLESKAGKNSGGYCTYIPNFDAPFIFANFNGTAGDVEVLTHEAGHAFQVYQSRWIETPEAVWPTLESCEIHSMSMEFLTWPWMKGFFGAEIEKFKYQHLANAILFIPYGVLVDHFQHEVYEHPEMTPQERRQTWRRLEKVYNPWKNYDTNPFYEEGGWWFKQLHIFTSPFYYIDYTLAQVCAFQFWKRSQIDHDPNTWHDYLSICKAGGTKTFTEIVELAGLNSPFKEGSLQGTLDSINQYLTNIDEEQLKN</sequence>
<gene>
    <name evidence="8" type="ORF">HZY91_07810</name>
</gene>
<name>A0ABS0LRY0_9LACT</name>
<evidence type="ECO:0000256" key="3">
    <source>
        <dbReference type="ARBA" id="ARBA00022801"/>
    </source>
</evidence>
<keyword evidence="2 6" id="KW-0479">Metal-binding</keyword>
<evidence type="ECO:0000259" key="7">
    <source>
        <dbReference type="Pfam" id="PF01432"/>
    </source>
</evidence>
<dbReference type="Proteomes" id="UP000721415">
    <property type="component" value="Unassembled WGS sequence"/>
</dbReference>
<evidence type="ECO:0000256" key="6">
    <source>
        <dbReference type="RuleBase" id="RU003435"/>
    </source>
</evidence>
<keyword evidence="1 6" id="KW-0645">Protease</keyword>
<dbReference type="InterPro" id="IPR001567">
    <property type="entry name" value="Pept_M3A_M3B_dom"/>
</dbReference>
<evidence type="ECO:0000313" key="8">
    <source>
        <dbReference type="EMBL" id="MBG9986802.1"/>
    </source>
</evidence>
<dbReference type="Pfam" id="PF01432">
    <property type="entry name" value="Peptidase_M3"/>
    <property type="match status" value="1"/>
</dbReference>
<dbReference type="NCBIfam" id="TIGR02289">
    <property type="entry name" value="M3_not_pepF"/>
    <property type="match status" value="1"/>
</dbReference>
<evidence type="ECO:0000256" key="1">
    <source>
        <dbReference type="ARBA" id="ARBA00022670"/>
    </source>
</evidence>
<comment type="similarity">
    <text evidence="6">Belongs to the peptidase M3 family.</text>
</comment>
<dbReference type="InterPro" id="IPR011976">
    <property type="entry name" value="Pept_M3B_oligopep-rel"/>
</dbReference>